<dbReference type="EMBL" id="JHAC01000018">
    <property type="protein sequence ID" value="EYB68639.1"/>
    <property type="molecule type" value="Genomic_DNA"/>
</dbReference>
<dbReference type="STRING" id="1476583.DEIPH_ctg018orf0028"/>
<name>A0A016QSA0_9DEIO</name>
<reference evidence="1 2" key="1">
    <citation type="submission" date="2014-03" db="EMBL/GenBank/DDBJ databases">
        <title>Draft genome sequence of Deinococcus phoenicis 1P10ME.</title>
        <authorList>
            <person name="Stepanov V.G."/>
            <person name="Vaishampayan P."/>
            <person name="Venkateswaran K."/>
            <person name="Fox G.E."/>
        </authorList>
    </citation>
    <scope>NUCLEOTIDE SEQUENCE [LARGE SCALE GENOMIC DNA]</scope>
    <source>
        <strain evidence="1 2">1P10ME</strain>
    </source>
</reference>
<proteinExistence type="predicted"/>
<evidence type="ECO:0000313" key="1">
    <source>
        <dbReference type="EMBL" id="EYB68639.1"/>
    </source>
</evidence>
<dbReference type="Gene3D" id="1.10.10.10">
    <property type="entry name" value="Winged helix-like DNA-binding domain superfamily/Winged helix DNA-binding domain"/>
    <property type="match status" value="1"/>
</dbReference>
<dbReference type="SUPFAM" id="SSF46785">
    <property type="entry name" value="Winged helix' DNA-binding domain"/>
    <property type="match status" value="1"/>
</dbReference>
<dbReference type="InterPro" id="IPR036388">
    <property type="entry name" value="WH-like_DNA-bd_sf"/>
</dbReference>
<gene>
    <name evidence="1" type="ORF">DEIPH_ctg018orf0028</name>
</gene>
<sequence>MGSFDGEWFEVRTPRQARLLSDPAALRHLEPFIGRTLGAAEAAREAGVSVERMLYRVRQLRAAGLLEGAGERQRAGRAIRLYRAPGGFRIPFHLTPFADLEAQIARHGLPFDRLRARAGARGLAHLPLNARLLYRSTGGEVHSETFMPDARTYAALREHHIGGDYMGVLWLDDAAARQVQEALDALRERLGQQGTGREGKRPYLIQTALAPLDPDDPETLLGPPG</sequence>
<evidence type="ECO:0000313" key="2">
    <source>
        <dbReference type="Proteomes" id="UP000020492"/>
    </source>
</evidence>
<organism evidence="1 2">
    <name type="scientific">Deinococcus phoenicis</name>
    <dbReference type="NCBI Taxonomy" id="1476583"/>
    <lineage>
        <taxon>Bacteria</taxon>
        <taxon>Thermotogati</taxon>
        <taxon>Deinococcota</taxon>
        <taxon>Deinococci</taxon>
        <taxon>Deinococcales</taxon>
        <taxon>Deinococcaceae</taxon>
        <taxon>Deinococcus</taxon>
    </lineage>
</organism>
<accession>A0A016QSA0</accession>
<dbReference type="Proteomes" id="UP000020492">
    <property type="component" value="Unassembled WGS sequence"/>
</dbReference>
<dbReference type="InterPro" id="IPR036390">
    <property type="entry name" value="WH_DNA-bd_sf"/>
</dbReference>
<protein>
    <submittedName>
        <fullName evidence="1">Uncharacterized protein</fullName>
    </submittedName>
</protein>
<dbReference type="AlphaFoldDB" id="A0A016QSA0"/>
<comment type="caution">
    <text evidence="1">The sequence shown here is derived from an EMBL/GenBank/DDBJ whole genome shotgun (WGS) entry which is preliminary data.</text>
</comment>
<keyword evidence="2" id="KW-1185">Reference proteome</keyword>
<dbReference type="PATRIC" id="fig|1476583.3.peg.1239"/>